<proteinExistence type="predicted"/>
<keyword evidence="2" id="KW-1185">Reference proteome</keyword>
<organism evidence="1 2">
    <name type="scientific">Thelephora ganbajun</name>
    <name type="common">Ganba fungus</name>
    <dbReference type="NCBI Taxonomy" id="370292"/>
    <lineage>
        <taxon>Eukaryota</taxon>
        <taxon>Fungi</taxon>
        <taxon>Dikarya</taxon>
        <taxon>Basidiomycota</taxon>
        <taxon>Agaricomycotina</taxon>
        <taxon>Agaricomycetes</taxon>
        <taxon>Thelephorales</taxon>
        <taxon>Thelephoraceae</taxon>
        <taxon>Thelephora</taxon>
    </lineage>
</organism>
<name>A0ACB6Z2S0_THEGA</name>
<dbReference type="EMBL" id="MU118183">
    <property type="protein sequence ID" value="KAF9643817.1"/>
    <property type="molecule type" value="Genomic_DNA"/>
</dbReference>
<gene>
    <name evidence="1" type="ORF">BDM02DRAFT_3122906</name>
</gene>
<protein>
    <submittedName>
        <fullName evidence="1">Uncharacterized protein</fullName>
    </submittedName>
</protein>
<sequence>MANKTGVKMVLIAVARGLKKVTAPIVSATKLNLAYDWPDRCRVDRRRGQAVCRRWSLVNASQELYKGASGNDDMGSIPSKCLETRLKTSILKCVLL</sequence>
<feature type="non-terminal residue" evidence="1">
    <location>
        <position position="96"/>
    </location>
</feature>
<reference evidence="1" key="1">
    <citation type="submission" date="2019-10" db="EMBL/GenBank/DDBJ databases">
        <authorList>
            <consortium name="DOE Joint Genome Institute"/>
            <person name="Kuo A."/>
            <person name="Miyauchi S."/>
            <person name="Kiss E."/>
            <person name="Drula E."/>
            <person name="Kohler A."/>
            <person name="Sanchez-Garcia M."/>
            <person name="Andreopoulos B."/>
            <person name="Barry K.W."/>
            <person name="Bonito G."/>
            <person name="Buee M."/>
            <person name="Carver A."/>
            <person name="Chen C."/>
            <person name="Cichocki N."/>
            <person name="Clum A."/>
            <person name="Culley D."/>
            <person name="Crous P.W."/>
            <person name="Fauchery L."/>
            <person name="Girlanda M."/>
            <person name="Hayes R."/>
            <person name="Keri Z."/>
            <person name="Labutti K."/>
            <person name="Lipzen A."/>
            <person name="Lombard V."/>
            <person name="Magnuson J."/>
            <person name="Maillard F."/>
            <person name="Morin E."/>
            <person name="Murat C."/>
            <person name="Nolan M."/>
            <person name="Ohm R."/>
            <person name="Pangilinan J."/>
            <person name="Pereira M."/>
            <person name="Perotto S."/>
            <person name="Peter M."/>
            <person name="Riley R."/>
            <person name="Sitrit Y."/>
            <person name="Stielow B."/>
            <person name="Szollosi G."/>
            <person name="Zifcakova L."/>
            <person name="Stursova M."/>
            <person name="Spatafora J.W."/>
            <person name="Tedersoo L."/>
            <person name="Vaario L.-M."/>
            <person name="Yamada A."/>
            <person name="Yan M."/>
            <person name="Wang P."/>
            <person name="Xu J."/>
            <person name="Bruns T."/>
            <person name="Baldrian P."/>
            <person name="Vilgalys R."/>
            <person name="Henrissat B."/>
            <person name="Grigoriev I.V."/>
            <person name="Hibbett D."/>
            <person name="Nagy L.G."/>
            <person name="Martin F.M."/>
        </authorList>
    </citation>
    <scope>NUCLEOTIDE SEQUENCE</scope>
    <source>
        <strain evidence="1">P2</strain>
    </source>
</reference>
<comment type="caution">
    <text evidence="1">The sequence shown here is derived from an EMBL/GenBank/DDBJ whole genome shotgun (WGS) entry which is preliminary data.</text>
</comment>
<evidence type="ECO:0000313" key="1">
    <source>
        <dbReference type="EMBL" id="KAF9643817.1"/>
    </source>
</evidence>
<accession>A0ACB6Z2S0</accession>
<dbReference type="Proteomes" id="UP000886501">
    <property type="component" value="Unassembled WGS sequence"/>
</dbReference>
<reference evidence="1" key="2">
    <citation type="journal article" date="2020" name="Nat. Commun.">
        <title>Large-scale genome sequencing of mycorrhizal fungi provides insights into the early evolution of symbiotic traits.</title>
        <authorList>
            <person name="Miyauchi S."/>
            <person name="Kiss E."/>
            <person name="Kuo A."/>
            <person name="Drula E."/>
            <person name="Kohler A."/>
            <person name="Sanchez-Garcia M."/>
            <person name="Morin E."/>
            <person name="Andreopoulos B."/>
            <person name="Barry K.W."/>
            <person name="Bonito G."/>
            <person name="Buee M."/>
            <person name="Carver A."/>
            <person name="Chen C."/>
            <person name="Cichocki N."/>
            <person name="Clum A."/>
            <person name="Culley D."/>
            <person name="Crous P.W."/>
            <person name="Fauchery L."/>
            <person name="Girlanda M."/>
            <person name="Hayes R.D."/>
            <person name="Keri Z."/>
            <person name="LaButti K."/>
            <person name="Lipzen A."/>
            <person name="Lombard V."/>
            <person name="Magnuson J."/>
            <person name="Maillard F."/>
            <person name="Murat C."/>
            <person name="Nolan M."/>
            <person name="Ohm R.A."/>
            <person name="Pangilinan J."/>
            <person name="Pereira M.F."/>
            <person name="Perotto S."/>
            <person name="Peter M."/>
            <person name="Pfister S."/>
            <person name="Riley R."/>
            <person name="Sitrit Y."/>
            <person name="Stielow J.B."/>
            <person name="Szollosi G."/>
            <person name="Zifcakova L."/>
            <person name="Stursova M."/>
            <person name="Spatafora J.W."/>
            <person name="Tedersoo L."/>
            <person name="Vaario L.M."/>
            <person name="Yamada A."/>
            <person name="Yan M."/>
            <person name="Wang P."/>
            <person name="Xu J."/>
            <person name="Bruns T."/>
            <person name="Baldrian P."/>
            <person name="Vilgalys R."/>
            <person name="Dunand C."/>
            <person name="Henrissat B."/>
            <person name="Grigoriev I.V."/>
            <person name="Hibbett D."/>
            <person name="Nagy L.G."/>
            <person name="Martin F.M."/>
        </authorList>
    </citation>
    <scope>NUCLEOTIDE SEQUENCE</scope>
    <source>
        <strain evidence="1">P2</strain>
    </source>
</reference>
<evidence type="ECO:0000313" key="2">
    <source>
        <dbReference type="Proteomes" id="UP000886501"/>
    </source>
</evidence>